<evidence type="ECO:0000256" key="1">
    <source>
        <dbReference type="SAM" id="Phobius"/>
    </source>
</evidence>
<keyword evidence="1" id="KW-1133">Transmembrane helix</keyword>
<feature type="transmembrane region" description="Helical" evidence="1">
    <location>
        <begin position="27"/>
        <end position="49"/>
    </location>
</feature>
<feature type="non-terminal residue" evidence="3">
    <location>
        <position position="53"/>
    </location>
</feature>
<keyword evidence="1" id="KW-0812">Transmembrane</keyword>
<accession>X0VGP8</accession>
<dbReference type="AlphaFoldDB" id="X0VGP8"/>
<dbReference type="EMBL" id="BARS01023449">
    <property type="protein sequence ID" value="GAG11638.1"/>
    <property type="molecule type" value="Genomic_DNA"/>
</dbReference>
<organism evidence="3">
    <name type="scientific">marine sediment metagenome</name>
    <dbReference type="NCBI Taxonomy" id="412755"/>
    <lineage>
        <taxon>unclassified sequences</taxon>
        <taxon>metagenomes</taxon>
        <taxon>ecological metagenomes</taxon>
    </lineage>
</organism>
<comment type="caution">
    <text evidence="3">The sequence shown here is derived from an EMBL/GenBank/DDBJ whole genome shotgun (WGS) entry which is preliminary data.</text>
</comment>
<dbReference type="GO" id="GO:0005886">
    <property type="term" value="C:plasma membrane"/>
    <property type="evidence" value="ECO:0007669"/>
    <property type="project" value="UniProtKB-SubCell"/>
</dbReference>
<name>X0VGP8_9ZZZZ</name>
<protein>
    <recommendedName>
        <fullName evidence="2">Oligopeptide transport permease C-like N-terminal domain-containing protein</fullName>
    </recommendedName>
</protein>
<keyword evidence="1" id="KW-0472">Membrane</keyword>
<sequence length="53" mass="6368">MQEKYVYRKPRIRENIQRMWYKFSRNILSIVGLILVCVIIFVAILASYISPHP</sequence>
<reference evidence="3" key="1">
    <citation type="journal article" date="2014" name="Front. Microbiol.">
        <title>High frequency of phylogenetically diverse reductive dehalogenase-homologous genes in deep subseafloor sedimentary metagenomes.</title>
        <authorList>
            <person name="Kawai M."/>
            <person name="Futagami T."/>
            <person name="Toyoda A."/>
            <person name="Takaki Y."/>
            <person name="Nishi S."/>
            <person name="Hori S."/>
            <person name="Arai W."/>
            <person name="Tsubouchi T."/>
            <person name="Morono Y."/>
            <person name="Uchiyama I."/>
            <person name="Ito T."/>
            <person name="Fujiyama A."/>
            <person name="Inagaki F."/>
            <person name="Takami H."/>
        </authorList>
    </citation>
    <scope>NUCLEOTIDE SEQUENCE</scope>
    <source>
        <strain evidence="3">Expedition CK06-06</strain>
    </source>
</reference>
<dbReference type="InterPro" id="IPR025966">
    <property type="entry name" value="OppC_N"/>
</dbReference>
<dbReference type="Pfam" id="PF12911">
    <property type="entry name" value="OppC_N"/>
    <property type="match status" value="1"/>
</dbReference>
<evidence type="ECO:0000313" key="3">
    <source>
        <dbReference type="EMBL" id="GAG11638.1"/>
    </source>
</evidence>
<proteinExistence type="predicted"/>
<gene>
    <name evidence="3" type="ORF">S01H1_37336</name>
</gene>
<evidence type="ECO:0000259" key="2">
    <source>
        <dbReference type="Pfam" id="PF12911"/>
    </source>
</evidence>
<feature type="domain" description="Oligopeptide transport permease C-like N-terminal" evidence="2">
    <location>
        <begin position="17"/>
        <end position="53"/>
    </location>
</feature>